<dbReference type="Pfam" id="PF14054">
    <property type="entry name" value="DUF4249"/>
    <property type="match status" value="1"/>
</dbReference>
<gene>
    <name evidence="1" type="ORF">ECE50_003510</name>
</gene>
<reference evidence="1" key="1">
    <citation type="submission" date="2020-05" db="EMBL/GenBank/DDBJ databases">
        <title>Chitinophaga laudate sp. nov., isolated from a tropical peat swamp.</title>
        <authorList>
            <person name="Goh C.B.S."/>
            <person name="Lee M.S."/>
            <person name="Parimannan S."/>
            <person name="Pasbakhsh P."/>
            <person name="Yule C.M."/>
            <person name="Rajandas H."/>
            <person name="Loke S."/>
            <person name="Croft L."/>
            <person name="Tan J.B.L."/>
        </authorList>
    </citation>
    <scope>NUCLEOTIDE SEQUENCE</scope>
    <source>
        <strain evidence="1">Mgbs1</strain>
    </source>
</reference>
<dbReference type="AlphaFoldDB" id="A0A3S1CWL2"/>
<proteinExistence type="predicted"/>
<keyword evidence="2" id="KW-1185">Reference proteome</keyword>
<comment type="caution">
    <text evidence="1">The sequence shown here is derived from an EMBL/GenBank/DDBJ whole genome shotgun (WGS) entry which is preliminary data.</text>
</comment>
<organism evidence="1 2">
    <name type="scientific">Chitinophaga solisilvae</name>
    <dbReference type="NCBI Taxonomy" id="1233460"/>
    <lineage>
        <taxon>Bacteria</taxon>
        <taxon>Pseudomonadati</taxon>
        <taxon>Bacteroidota</taxon>
        <taxon>Chitinophagia</taxon>
        <taxon>Chitinophagales</taxon>
        <taxon>Chitinophagaceae</taxon>
        <taxon>Chitinophaga</taxon>
    </lineage>
</organism>
<dbReference type="OrthoDB" id="752487at2"/>
<dbReference type="InterPro" id="IPR025345">
    <property type="entry name" value="DUF4249"/>
</dbReference>
<name>A0A3S1CWL2_9BACT</name>
<dbReference type="PROSITE" id="PS51257">
    <property type="entry name" value="PROKAR_LIPOPROTEIN"/>
    <property type="match status" value="1"/>
</dbReference>
<accession>A0A3S1CWL2</accession>
<protein>
    <submittedName>
        <fullName evidence="1">DUF4249 domain-containing protein</fullName>
    </submittedName>
</protein>
<dbReference type="Proteomes" id="UP000281028">
    <property type="component" value="Unassembled WGS sequence"/>
</dbReference>
<evidence type="ECO:0000313" key="1">
    <source>
        <dbReference type="EMBL" id="NSL85883.1"/>
    </source>
</evidence>
<dbReference type="EMBL" id="RIAR02000001">
    <property type="protein sequence ID" value="NSL85883.1"/>
    <property type="molecule type" value="Genomic_DNA"/>
</dbReference>
<evidence type="ECO:0000313" key="2">
    <source>
        <dbReference type="Proteomes" id="UP000281028"/>
    </source>
</evidence>
<sequence length="287" mass="32357">MKIKLLLLLALTAAGCTKKIDVNFPDQTSKPVLNLLMVKDSLMEARVTLSGYMNKSNDFPAVENAVVKLYEDGIFREEMTRLTKEEKVVYISTVKVRTGVTYRVTAAIPGYPEAEGSDVVPEPANAGEIKLKLIPTNSFYPKANITVELHDRAGEKNYYRIRLLRANKYDSNEGPRESRYAFKFTSGDPRDVIFGTKDRYEFFTDDAYFDGQRAKFIFVSGGTDDFRRVMVEVTTLTYNSYNYLFSAFMAHEKNDDPLAEKVIVFNNIVHGLGVVGGAAKQEYIVTP</sequence>